<accession>A0ABV1GEA9</accession>
<dbReference type="InterPro" id="IPR010982">
    <property type="entry name" value="Lambda_DNA-bd_dom_sf"/>
</dbReference>
<dbReference type="CDD" id="cd00093">
    <property type="entry name" value="HTH_XRE"/>
    <property type="match status" value="1"/>
</dbReference>
<organism evidence="5 6">
    <name type="scientific">Ruthenibacterium intestinale</name>
    <dbReference type="NCBI Taxonomy" id="3133163"/>
    <lineage>
        <taxon>Bacteria</taxon>
        <taxon>Bacillati</taxon>
        <taxon>Bacillota</taxon>
        <taxon>Clostridia</taxon>
        <taxon>Eubacteriales</taxon>
        <taxon>Oscillospiraceae</taxon>
        <taxon>Ruthenibacterium</taxon>
    </lineage>
</organism>
<gene>
    <name evidence="5" type="ORF">WMO24_07025</name>
</gene>
<evidence type="ECO:0000256" key="2">
    <source>
        <dbReference type="ARBA" id="ARBA00023125"/>
    </source>
</evidence>
<dbReference type="RefSeq" id="WP_349215638.1">
    <property type="nucleotide sequence ID" value="NZ_JBBMFA010000083.1"/>
</dbReference>
<reference evidence="5 6" key="1">
    <citation type="submission" date="2024-03" db="EMBL/GenBank/DDBJ databases">
        <title>Human intestinal bacterial collection.</title>
        <authorList>
            <person name="Pauvert C."/>
            <person name="Hitch T.C.A."/>
            <person name="Clavel T."/>
        </authorList>
    </citation>
    <scope>NUCLEOTIDE SEQUENCE [LARGE SCALE GENOMIC DNA]</scope>
    <source>
        <strain evidence="5 6">CLA-JM-H11</strain>
    </source>
</reference>
<feature type="domain" description="HTH cro/C1-type" evidence="4">
    <location>
        <begin position="10"/>
        <end position="65"/>
    </location>
</feature>
<sequence length="119" mass="13774">MDQEKIAERIRLARKDAGMTLQEIATAIGVTKSTVQRYEQGRIENVKQPVLEAMARALDVNPEWLMGRSDRREPENEIGFDDFTYALHREAQALTEENRNKLLEMARIFRAAQQADRNK</sequence>
<evidence type="ECO:0000256" key="1">
    <source>
        <dbReference type="ARBA" id="ARBA00023015"/>
    </source>
</evidence>
<dbReference type="InterPro" id="IPR001387">
    <property type="entry name" value="Cro/C1-type_HTH"/>
</dbReference>
<keyword evidence="2" id="KW-0238">DNA-binding</keyword>
<evidence type="ECO:0000256" key="3">
    <source>
        <dbReference type="ARBA" id="ARBA00023163"/>
    </source>
</evidence>
<dbReference type="Proteomes" id="UP001477672">
    <property type="component" value="Unassembled WGS sequence"/>
</dbReference>
<dbReference type="SMART" id="SM00530">
    <property type="entry name" value="HTH_XRE"/>
    <property type="match status" value="1"/>
</dbReference>
<dbReference type="PANTHER" id="PTHR40661:SF3">
    <property type="entry name" value="FELS-1 PROPHAGE TRANSCRIPTIONAL REGULATOR"/>
    <property type="match status" value="1"/>
</dbReference>
<dbReference type="PANTHER" id="PTHR40661">
    <property type="match status" value="1"/>
</dbReference>
<evidence type="ECO:0000259" key="4">
    <source>
        <dbReference type="PROSITE" id="PS50943"/>
    </source>
</evidence>
<keyword evidence="6" id="KW-1185">Reference proteome</keyword>
<keyword evidence="1" id="KW-0805">Transcription regulation</keyword>
<dbReference type="SUPFAM" id="SSF47413">
    <property type="entry name" value="lambda repressor-like DNA-binding domains"/>
    <property type="match status" value="1"/>
</dbReference>
<dbReference type="Gene3D" id="1.10.260.40">
    <property type="entry name" value="lambda repressor-like DNA-binding domains"/>
    <property type="match status" value="1"/>
</dbReference>
<dbReference type="PROSITE" id="PS50943">
    <property type="entry name" value="HTH_CROC1"/>
    <property type="match status" value="1"/>
</dbReference>
<dbReference type="Pfam" id="PF01381">
    <property type="entry name" value="HTH_3"/>
    <property type="match status" value="1"/>
</dbReference>
<dbReference type="EMBL" id="JBBMFA010000083">
    <property type="protein sequence ID" value="MEQ2520180.1"/>
    <property type="molecule type" value="Genomic_DNA"/>
</dbReference>
<evidence type="ECO:0000313" key="6">
    <source>
        <dbReference type="Proteomes" id="UP001477672"/>
    </source>
</evidence>
<comment type="caution">
    <text evidence="5">The sequence shown here is derived from an EMBL/GenBank/DDBJ whole genome shotgun (WGS) entry which is preliminary data.</text>
</comment>
<protein>
    <submittedName>
        <fullName evidence="5">Helix-turn-helix domain-containing protein</fullName>
    </submittedName>
</protein>
<keyword evidence="3" id="KW-0804">Transcription</keyword>
<name>A0ABV1GEA9_9FIRM</name>
<evidence type="ECO:0000313" key="5">
    <source>
        <dbReference type="EMBL" id="MEQ2520180.1"/>
    </source>
</evidence>
<proteinExistence type="predicted"/>